<dbReference type="NCBIfam" id="NF037995">
    <property type="entry name" value="TRAP_S1"/>
    <property type="match status" value="1"/>
</dbReference>
<gene>
    <name evidence="3" type="ORF">SAMN05216266_110105</name>
</gene>
<dbReference type="GO" id="GO:0055085">
    <property type="term" value="P:transmembrane transport"/>
    <property type="evidence" value="ECO:0007669"/>
    <property type="project" value="InterPro"/>
</dbReference>
<keyword evidence="2" id="KW-0472">Membrane</keyword>
<name>A0A1I1AWA1_9PSEU</name>
<dbReference type="STRING" id="490629.SAMN05216266_110105"/>
<dbReference type="Pfam" id="PF03480">
    <property type="entry name" value="DctP"/>
    <property type="match status" value="1"/>
</dbReference>
<dbReference type="InterPro" id="IPR038404">
    <property type="entry name" value="TRAP_DctP_sf"/>
</dbReference>
<keyword evidence="1" id="KW-0732">Signal</keyword>
<protein>
    <submittedName>
        <fullName evidence="3">TRAP-type C4-dicarboxylate transport system, substrate-binding protein</fullName>
    </submittedName>
</protein>
<dbReference type="PANTHER" id="PTHR33376">
    <property type="match status" value="1"/>
</dbReference>
<evidence type="ECO:0000256" key="1">
    <source>
        <dbReference type="ARBA" id="ARBA00022729"/>
    </source>
</evidence>
<dbReference type="AlphaFoldDB" id="A0A1I1AWA1"/>
<keyword evidence="2" id="KW-1133">Transmembrane helix</keyword>
<reference evidence="4" key="1">
    <citation type="submission" date="2016-10" db="EMBL/GenBank/DDBJ databases">
        <authorList>
            <person name="Varghese N."/>
            <person name="Submissions S."/>
        </authorList>
    </citation>
    <scope>NUCLEOTIDE SEQUENCE [LARGE SCALE GENOMIC DNA]</scope>
    <source>
        <strain evidence="4">CGMCC 4.3568</strain>
    </source>
</reference>
<organism evidence="3 4">
    <name type="scientific">Amycolatopsis marina</name>
    <dbReference type="NCBI Taxonomy" id="490629"/>
    <lineage>
        <taxon>Bacteria</taxon>
        <taxon>Bacillati</taxon>
        <taxon>Actinomycetota</taxon>
        <taxon>Actinomycetes</taxon>
        <taxon>Pseudonocardiales</taxon>
        <taxon>Pseudonocardiaceae</taxon>
        <taxon>Amycolatopsis</taxon>
    </lineage>
</organism>
<sequence>MRVASSPARAGKKLYIVAVVMTVMMAACSTGGADRGSGADRFADIPEMTLRVQSANAPDTAPSRAFTVWQEAVEEATDGRLTFEMFYAGALAPLDEVEEALSSGLVDIATHVPAYSPAEFPHDSTVQRLNSLVEPAPLGTLQGLGAQTEFALGGWAEDQFAAQGLKPLLVPAAMISSMQLVCGDEPVRSLAEAEGIRVRVPSEHHGTEATALGMTPTATTNAELYEAVQRGIVDCAVMSPQDVRDLGLVDVIDHWMLDQQAGFSGFSSFHLSMSKSTWDTLPVEAQRVLWDTAGEAYLPAITEGYLNDVAETMSQAADAGVQFHSWRDDLRERMLAHQSAVIDSVRGEKDDGEAVVAGVVETHEKWAKLVRDLGYETQLGSFETWSSGSAGQLQLDSFIGSVVELREAHRP</sequence>
<keyword evidence="2" id="KW-0812">Transmembrane</keyword>
<evidence type="ECO:0000313" key="3">
    <source>
        <dbReference type="EMBL" id="SFB40718.1"/>
    </source>
</evidence>
<dbReference type="Proteomes" id="UP000243799">
    <property type="component" value="Unassembled WGS sequence"/>
</dbReference>
<accession>A0A1I1AWA1</accession>
<dbReference type="InterPro" id="IPR018389">
    <property type="entry name" value="DctP_fam"/>
</dbReference>
<keyword evidence="4" id="KW-1185">Reference proteome</keyword>
<dbReference type="PANTHER" id="PTHR33376:SF5">
    <property type="entry name" value="EXTRACYTOPLASMIC SOLUTE RECEPTOR PROTEIN"/>
    <property type="match status" value="1"/>
</dbReference>
<dbReference type="PROSITE" id="PS51257">
    <property type="entry name" value="PROKAR_LIPOPROTEIN"/>
    <property type="match status" value="1"/>
</dbReference>
<feature type="transmembrane region" description="Helical" evidence="2">
    <location>
        <begin position="14"/>
        <end position="33"/>
    </location>
</feature>
<dbReference type="Gene3D" id="3.40.190.170">
    <property type="entry name" value="Bacterial extracellular solute-binding protein, family 7"/>
    <property type="match status" value="1"/>
</dbReference>
<evidence type="ECO:0000256" key="2">
    <source>
        <dbReference type="SAM" id="Phobius"/>
    </source>
</evidence>
<evidence type="ECO:0000313" key="4">
    <source>
        <dbReference type="Proteomes" id="UP000243799"/>
    </source>
</evidence>
<dbReference type="EMBL" id="FOKG01000010">
    <property type="protein sequence ID" value="SFB40718.1"/>
    <property type="molecule type" value="Genomic_DNA"/>
</dbReference>
<proteinExistence type="predicted"/>